<keyword evidence="6 8" id="KW-1133">Transmembrane helix</keyword>
<dbReference type="HOGENOM" id="CLU_016047_1_1_12"/>
<keyword evidence="11" id="KW-1185">Reference proteome</keyword>
<dbReference type="Gene3D" id="1.10.3720.10">
    <property type="entry name" value="MetI-like"/>
    <property type="match status" value="1"/>
</dbReference>
<evidence type="ECO:0000313" key="10">
    <source>
        <dbReference type="EMBL" id="AEV27927.1"/>
    </source>
</evidence>
<evidence type="ECO:0000256" key="6">
    <source>
        <dbReference type="ARBA" id="ARBA00022989"/>
    </source>
</evidence>
<evidence type="ECO:0000256" key="5">
    <source>
        <dbReference type="ARBA" id="ARBA00022692"/>
    </source>
</evidence>
<dbReference type="EMBL" id="CP003155">
    <property type="protein sequence ID" value="AEV27927.1"/>
    <property type="molecule type" value="Genomic_DNA"/>
</dbReference>
<dbReference type="RefSeq" id="WP_014268776.1">
    <property type="nucleotide sequence ID" value="NC_016633.1"/>
</dbReference>
<dbReference type="STRING" id="158190.SpiGrapes_0063"/>
<feature type="transmembrane region" description="Helical" evidence="8">
    <location>
        <begin position="250"/>
        <end position="268"/>
    </location>
</feature>
<dbReference type="InterPro" id="IPR000515">
    <property type="entry name" value="MetI-like"/>
</dbReference>
<evidence type="ECO:0000313" key="11">
    <source>
        <dbReference type="Proteomes" id="UP000005632"/>
    </source>
</evidence>
<name>G8QT22_SPHPG</name>
<comment type="similarity">
    <text evidence="8">Belongs to the binding-protein-dependent transport system permease family.</text>
</comment>
<dbReference type="GO" id="GO:0005886">
    <property type="term" value="C:plasma membrane"/>
    <property type="evidence" value="ECO:0007669"/>
    <property type="project" value="UniProtKB-SubCell"/>
</dbReference>
<dbReference type="KEGG" id="sgp:SpiGrapes_0063"/>
<dbReference type="SUPFAM" id="SSF161098">
    <property type="entry name" value="MetI-like"/>
    <property type="match status" value="1"/>
</dbReference>
<keyword evidence="5 8" id="KW-0812">Transmembrane</keyword>
<dbReference type="eggNOG" id="COG0395">
    <property type="taxonomic scope" value="Bacteria"/>
</dbReference>
<feature type="transmembrane region" description="Helical" evidence="8">
    <location>
        <begin position="146"/>
        <end position="167"/>
    </location>
</feature>
<comment type="subcellular location">
    <subcellularLocation>
        <location evidence="1 8">Cell membrane</location>
        <topology evidence="1 8">Multi-pass membrane protein</topology>
    </subcellularLocation>
</comment>
<proteinExistence type="inferred from homology"/>
<evidence type="ECO:0000256" key="8">
    <source>
        <dbReference type="RuleBase" id="RU363032"/>
    </source>
</evidence>
<organism evidence="10 11">
    <name type="scientific">Sphaerochaeta pleomorpha (strain ATCC BAA-1885 / DSM 22778 / Grapes)</name>
    <dbReference type="NCBI Taxonomy" id="158190"/>
    <lineage>
        <taxon>Bacteria</taxon>
        <taxon>Pseudomonadati</taxon>
        <taxon>Spirochaetota</taxon>
        <taxon>Spirochaetia</taxon>
        <taxon>Spirochaetales</taxon>
        <taxon>Sphaerochaetaceae</taxon>
        <taxon>Sphaerochaeta</taxon>
    </lineage>
</organism>
<protein>
    <recommendedName>
        <fullName evidence="2">sn-glycerol-3-phosphate transport system permease protein UgpE</fullName>
    </recommendedName>
</protein>
<sequence>MRNKVHIAVKQKVATRLFTHLTLLIASIIIGLPFLWMVTTSVKSPAEVAMFPPIWWPKVFRWDNFSRAWSLAPFGRFYINSIITAGTGVFLEVSIAGLSAYAFARIRFKYSGFFFMLMLAAMMIPSQIALIPNYVTLKYLRWINTYQGIVIPHVSSVFGAFLLRQYFLTIPSSLYDAAEIDGLGHFRTLLYVALPLSRPVLGTLVLYLFLAKWNSYLWPLVVTNTQNMRTLPVGLAMVRSAEYSIGPEHLMAASLFVLAPVLVVYFIAQRQLIEGIAAGAVKG</sequence>
<dbReference type="CDD" id="cd06261">
    <property type="entry name" value="TM_PBP2"/>
    <property type="match status" value="1"/>
</dbReference>
<feature type="transmembrane region" description="Helical" evidence="8">
    <location>
        <begin position="21"/>
        <end position="38"/>
    </location>
</feature>
<accession>G8QT22</accession>
<evidence type="ECO:0000256" key="3">
    <source>
        <dbReference type="ARBA" id="ARBA00022448"/>
    </source>
</evidence>
<gene>
    <name evidence="10" type="ordered locus">SpiGrapes_0063</name>
</gene>
<reference evidence="10 11" key="1">
    <citation type="submission" date="2011-11" db="EMBL/GenBank/DDBJ databases">
        <title>Complete sequence of Spirochaeta sp. grapes.</title>
        <authorList>
            <consortium name="US DOE Joint Genome Institute"/>
            <person name="Lucas S."/>
            <person name="Han J."/>
            <person name="Lapidus A."/>
            <person name="Cheng J.-F."/>
            <person name="Goodwin L."/>
            <person name="Pitluck S."/>
            <person name="Peters L."/>
            <person name="Ovchinnikova G."/>
            <person name="Munk A.C."/>
            <person name="Detter J.C."/>
            <person name="Han C."/>
            <person name="Tapia R."/>
            <person name="Land M."/>
            <person name="Hauser L."/>
            <person name="Kyrpides N."/>
            <person name="Ivanova N."/>
            <person name="Pagani I."/>
            <person name="Ritalahtilisa K."/>
            <person name="Loeffler F."/>
            <person name="Woyke T."/>
        </authorList>
    </citation>
    <scope>NUCLEOTIDE SEQUENCE [LARGE SCALE GENOMIC DNA]</scope>
    <source>
        <strain evidence="11">ATCC BAA-1885 / DSM 22778 / Grapes</strain>
    </source>
</reference>
<keyword evidence="10" id="KW-0762">Sugar transport</keyword>
<keyword evidence="4" id="KW-1003">Cell membrane</keyword>
<dbReference type="PANTHER" id="PTHR43744:SF8">
    <property type="entry name" value="SN-GLYCEROL-3-PHOSPHATE TRANSPORT SYSTEM PERMEASE PROTEIN UGPE"/>
    <property type="match status" value="1"/>
</dbReference>
<dbReference type="GO" id="GO:0055085">
    <property type="term" value="P:transmembrane transport"/>
    <property type="evidence" value="ECO:0007669"/>
    <property type="project" value="InterPro"/>
</dbReference>
<dbReference type="PANTHER" id="PTHR43744">
    <property type="entry name" value="ABC TRANSPORTER PERMEASE PROTEIN MG189-RELATED-RELATED"/>
    <property type="match status" value="1"/>
</dbReference>
<keyword evidence="3 8" id="KW-0813">Transport</keyword>
<dbReference type="Proteomes" id="UP000005632">
    <property type="component" value="Chromosome"/>
</dbReference>
<dbReference type="Pfam" id="PF00528">
    <property type="entry name" value="BPD_transp_1"/>
    <property type="match status" value="1"/>
</dbReference>
<feature type="domain" description="ABC transmembrane type-1" evidence="9">
    <location>
        <begin position="78"/>
        <end position="268"/>
    </location>
</feature>
<evidence type="ECO:0000256" key="2">
    <source>
        <dbReference type="ARBA" id="ARBA00020515"/>
    </source>
</evidence>
<dbReference type="InterPro" id="IPR035906">
    <property type="entry name" value="MetI-like_sf"/>
</dbReference>
<evidence type="ECO:0000259" key="9">
    <source>
        <dbReference type="PROSITE" id="PS50928"/>
    </source>
</evidence>
<keyword evidence="7 8" id="KW-0472">Membrane</keyword>
<feature type="transmembrane region" description="Helical" evidence="8">
    <location>
        <begin position="188"/>
        <end position="210"/>
    </location>
</feature>
<evidence type="ECO:0000256" key="1">
    <source>
        <dbReference type="ARBA" id="ARBA00004651"/>
    </source>
</evidence>
<evidence type="ECO:0000256" key="4">
    <source>
        <dbReference type="ARBA" id="ARBA00022475"/>
    </source>
</evidence>
<dbReference type="PROSITE" id="PS50928">
    <property type="entry name" value="ABC_TM1"/>
    <property type="match status" value="1"/>
</dbReference>
<feature type="transmembrane region" description="Helical" evidence="8">
    <location>
        <begin position="113"/>
        <end position="134"/>
    </location>
</feature>
<evidence type="ECO:0000256" key="7">
    <source>
        <dbReference type="ARBA" id="ARBA00023136"/>
    </source>
</evidence>
<dbReference type="AlphaFoldDB" id="G8QT22"/>
<feature type="transmembrane region" description="Helical" evidence="8">
    <location>
        <begin position="77"/>
        <end position="101"/>
    </location>
</feature>